<reference evidence="3" key="1">
    <citation type="submission" date="2024-07" db="EMBL/GenBank/DDBJ databases">
        <authorList>
            <person name="Yu S.T."/>
        </authorList>
    </citation>
    <scope>NUCLEOTIDE SEQUENCE</scope>
    <source>
        <strain evidence="3">R08</strain>
    </source>
</reference>
<dbReference type="EMBL" id="CP163431">
    <property type="protein sequence ID" value="XDQ03178.1"/>
    <property type="molecule type" value="Genomic_DNA"/>
</dbReference>
<evidence type="ECO:0000256" key="2">
    <source>
        <dbReference type="SAM" id="SignalP"/>
    </source>
</evidence>
<evidence type="ECO:0000313" key="3">
    <source>
        <dbReference type="EMBL" id="XDQ03178.1"/>
    </source>
</evidence>
<dbReference type="RefSeq" id="WP_369189138.1">
    <property type="nucleotide sequence ID" value="NZ_CP163431.1"/>
</dbReference>
<evidence type="ECO:0000256" key="1">
    <source>
        <dbReference type="SAM" id="Phobius"/>
    </source>
</evidence>
<feature type="transmembrane region" description="Helical" evidence="1">
    <location>
        <begin position="219"/>
        <end position="238"/>
    </location>
</feature>
<evidence type="ECO:0008006" key="4">
    <source>
        <dbReference type="Google" id="ProtNLM"/>
    </source>
</evidence>
<keyword evidence="1" id="KW-1133">Transmembrane helix</keyword>
<accession>A0AB39MAK7</accession>
<organism evidence="3">
    <name type="scientific">Streptomyces sp. R08</name>
    <dbReference type="NCBI Taxonomy" id="3238624"/>
    <lineage>
        <taxon>Bacteria</taxon>
        <taxon>Bacillati</taxon>
        <taxon>Actinomycetota</taxon>
        <taxon>Actinomycetes</taxon>
        <taxon>Kitasatosporales</taxon>
        <taxon>Streptomycetaceae</taxon>
        <taxon>Streptomyces</taxon>
    </lineage>
</organism>
<keyword evidence="2" id="KW-0732">Signal</keyword>
<feature type="transmembrane region" description="Helical" evidence="1">
    <location>
        <begin position="270"/>
        <end position="291"/>
    </location>
</feature>
<gene>
    <name evidence="3" type="ORF">AB5J58_24835</name>
</gene>
<name>A0AB39MAK7_9ACTN</name>
<sequence>MPPRLRSALSAVLVALSCLLTPFGALAAWAAYGLTDSGRYVTTMAPLAADPAVRDVIADTVGTGILREVRVGRARIGGTRVDGVRMSATQGVMAPFVHDAMHSFTKTRAFRVAWDEGNRVTHDAVLRALEDEGRSGTVTVDLAPVTASVKHQLADEKLPLANNIPVRHTEVAVLPAGELGPLRREFHVLQVAGFWLPVAAAVFAVTGIAVAVRRRRAITATALGTALGGALLGLALVIGRHFTVADLPAEVTEAAGGAIYDALTATLRTVAWLLLGVGLTVAGVAWLTRYAHQAREFVLLRLLRDRRAPTADPAQQPTRAQV</sequence>
<keyword evidence="1" id="KW-0472">Membrane</keyword>
<feature type="signal peptide" evidence="2">
    <location>
        <begin position="1"/>
        <end position="27"/>
    </location>
</feature>
<dbReference type="PROSITE" id="PS51257">
    <property type="entry name" value="PROKAR_LIPOPROTEIN"/>
    <property type="match status" value="1"/>
</dbReference>
<feature type="transmembrane region" description="Helical" evidence="1">
    <location>
        <begin position="192"/>
        <end position="212"/>
    </location>
</feature>
<dbReference type="AlphaFoldDB" id="A0AB39MAK7"/>
<proteinExistence type="predicted"/>
<protein>
    <recommendedName>
        <fullName evidence="4">Integral membrane protein</fullName>
    </recommendedName>
</protein>
<feature type="chain" id="PRO_5044342658" description="Integral membrane protein" evidence="2">
    <location>
        <begin position="28"/>
        <end position="322"/>
    </location>
</feature>
<keyword evidence="1" id="KW-0812">Transmembrane</keyword>